<feature type="transmembrane region" description="Helical" evidence="14">
    <location>
        <begin position="507"/>
        <end position="529"/>
    </location>
</feature>
<comment type="catalytic activity">
    <reaction evidence="10">
        <text>L-lysine(in) = L-lysine(out)</text>
        <dbReference type="Rhea" id="RHEA:70935"/>
        <dbReference type="ChEBI" id="CHEBI:32551"/>
    </reaction>
</comment>
<dbReference type="FunFam" id="1.20.1740.10:FF:000009">
    <property type="entry name" value="Low affinity cationic amino acid transporter 2"/>
    <property type="match status" value="1"/>
</dbReference>
<feature type="transmembrane region" description="Helical" evidence="14">
    <location>
        <begin position="195"/>
        <end position="214"/>
    </location>
</feature>
<dbReference type="GO" id="GO:0000064">
    <property type="term" value="F:L-ornithine transmembrane transporter activity"/>
    <property type="evidence" value="ECO:0007669"/>
    <property type="project" value="TreeGrafter"/>
</dbReference>
<evidence type="ECO:0000256" key="4">
    <source>
        <dbReference type="ARBA" id="ARBA00022475"/>
    </source>
</evidence>
<keyword evidence="7 14" id="KW-1133">Transmembrane helix</keyword>
<evidence type="ECO:0000259" key="15">
    <source>
        <dbReference type="Pfam" id="PF13906"/>
    </source>
</evidence>
<dbReference type="NCBIfam" id="TIGR00906">
    <property type="entry name" value="2A0303"/>
    <property type="match status" value="1"/>
</dbReference>
<dbReference type="InterPro" id="IPR002293">
    <property type="entry name" value="AA/rel_permease1"/>
</dbReference>
<dbReference type="Pfam" id="PF13520">
    <property type="entry name" value="AA_permease_2"/>
    <property type="match status" value="1"/>
</dbReference>
<evidence type="ECO:0000256" key="3">
    <source>
        <dbReference type="ARBA" id="ARBA00022448"/>
    </source>
</evidence>
<feature type="transmembrane region" description="Helical" evidence="14">
    <location>
        <begin position="398"/>
        <end position="419"/>
    </location>
</feature>
<feature type="compositionally biased region" description="Polar residues" evidence="13">
    <location>
        <begin position="428"/>
        <end position="437"/>
    </location>
</feature>
<keyword evidence="9" id="KW-0325">Glycoprotein</keyword>
<feature type="region of interest" description="Disordered" evidence="13">
    <location>
        <begin position="428"/>
        <end position="454"/>
    </location>
</feature>
<dbReference type="Ensembl" id="ENSAMXT00005001808.1">
    <property type="protein sequence ID" value="ENSAMXP00005001625.1"/>
    <property type="gene ID" value="ENSAMXG00005000874.1"/>
</dbReference>
<dbReference type="Proteomes" id="UP000694621">
    <property type="component" value="Unplaced"/>
</dbReference>
<keyword evidence="4" id="KW-1003">Cell membrane</keyword>
<evidence type="ECO:0000256" key="1">
    <source>
        <dbReference type="ARBA" id="ARBA00004651"/>
    </source>
</evidence>
<comment type="catalytic activity">
    <reaction evidence="12">
        <text>L-ornithine(in) = L-ornithine(out)</text>
        <dbReference type="Rhea" id="RHEA:71199"/>
        <dbReference type="ChEBI" id="CHEBI:46911"/>
    </reaction>
</comment>
<proteinExistence type="inferred from homology"/>
<name>A0A8B9GSM8_ASTMX</name>
<evidence type="ECO:0000256" key="10">
    <source>
        <dbReference type="ARBA" id="ARBA00034422"/>
    </source>
</evidence>
<dbReference type="GO" id="GO:0015189">
    <property type="term" value="F:L-lysine transmembrane transporter activity"/>
    <property type="evidence" value="ECO:0007669"/>
    <property type="project" value="TreeGrafter"/>
</dbReference>
<feature type="transmembrane region" description="Helical" evidence="14">
    <location>
        <begin position="480"/>
        <end position="501"/>
    </location>
</feature>
<dbReference type="PANTHER" id="PTHR43243">
    <property type="entry name" value="INNER MEMBRANE TRANSPORTER YGJI-RELATED"/>
    <property type="match status" value="1"/>
</dbReference>
<evidence type="ECO:0000313" key="16">
    <source>
        <dbReference type="Ensembl" id="ENSAMXP00005001625.1"/>
    </source>
</evidence>
<accession>A0A8B9GSM8</accession>
<dbReference type="GO" id="GO:0097638">
    <property type="term" value="P:L-arginine import across plasma membrane"/>
    <property type="evidence" value="ECO:0007669"/>
    <property type="project" value="TreeGrafter"/>
</dbReference>
<evidence type="ECO:0000256" key="9">
    <source>
        <dbReference type="ARBA" id="ARBA00023180"/>
    </source>
</evidence>
<dbReference type="GO" id="GO:0061459">
    <property type="term" value="F:L-arginine transmembrane transporter activity"/>
    <property type="evidence" value="ECO:0007669"/>
    <property type="project" value="UniProtKB-ARBA"/>
</dbReference>
<evidence type="ECO:0000256" key="8">
    <source>
        <dbReference type="ARBA" id="ARBA00023136"/>
    </source>
</evidence>
<feature type="transmembrane region" description="Helical" evidence="14">
    <location>
        <begin position="541"/>
        <end position="560"/>
    </location>
</feature>
<evidence type="ECO:0000256" key="2">
    <source>
        <dbReference type="ARBA" id="ARBA00008572"/>
    </source>
</evidence>
<dbReference type="InterPro" id="IPR029485">
    <property type="entry name" value="CAT_C"/>
</dbReference>
<organism evidence="16 17">
    <name type="scientific">Astyanax mexicanus</name>
    <name type="common">Blind cave fish</name>
    <name type="synonym">Astyanax fasciatus mexicanus</name>
    <dbReference type="NCBI Taxonomy" id="7994"/>
    <lineage>
        <taxon>Eukaryota</taxon>
        <taxon>Metazoa</taxon>
        <taxon>Chordata</taxon>
        <taxon>Craniata</taxon>
        <taxon>Vertebrata</taxon>
        <taxon>Euteleostomi</taxon>
        <taxon>Actinopterygii</taxon>
        <taxon>Neopterygii</taxon>
        <taxon>Teleostei</taxon>
        <taxon>Ostariophysi</taxon>
        <taxon>Characiformes</taxon>
        <taxon>Characoidei</taxon>
        <taxon>Acestrorhamphidae</taxon>
        <taxon>Acestrorhamphinae</taxon>
        <taxon>Astyanax</taxon>
    </lineage>
</organism>
<evidence type="ECO:0000256" key="6">
    <source>
        <dbReference type="ARBA" id="ARBA00022970"/>
    </source>
</evidence>
<keyword evidence="8 14" id="KW-0472">Membrane</keyword>
<dbReference type="AlphaFoldDB" id="A0A8B9GSM8"/>
<reference evidence="16" key="1">
    <citation type="submission" date="2025-08" db="UniProtKB">
        <authorList>
            <consortium name="Ensembl"/>
        </authorList>
    </citation>
    <scope>IDENTIFICATION</scope>
</reference>
<dbReference type="GO" id="GO:0005886">
    <property type="term" value="C:plasma membrane"/>
    <property type="evidence" value="ECO:0007669"/>
    <property type="project" value="UniProtKB-SubCell"/>
</dbReference>
<comment type="subcellular location">
    <subcellularLocation>
        <location evidence="1">Cell membrane</location>
        <topology evidence="1">Multi-pass membrane protein</topology>
    </subcellularLocation>
</comment>
<feature type="domain" description="Cationic amino acid transporter C-terminal" evidence="15">
    <location>
        <begin position="539"/>
        <end position="589"/>
    </location>
</feature>
<feature type="transmembrane region" description="Helical" evidence="14">
    <location>
        <begin position="37"/>
        <end position="58"/>
    </location>
</feature>
<evidence type="ECO:0000256" key="14">
    <source>
        <dbReference type="SAM" id="Phobius"/>
    </source>
</evidence>
<dbReference type="PIRSF" id="PIRSF006060">
    <property type="entry name" value="AA_transporter"/>
    <property type="match status" value="1"/>
</dbReference>
<evidence type="ECO:0000313" key="17">
    <source>
        <dbReference type="Proteomes" id="UP000694621"/>
    </source>
</evidence>
<keyword evidence="5 14" id="KW-0812">Transmembrane</keyword>
<feature type="transmembrane region" description="Helical" evidence="14">
    <location>
        <begin position="64"/>
        <end position="85"/>
    </location>
</feature>
<keyword evidence="6" id="KW-0029">Amino-acid transport</keyword>
<dbReference type="Pfam" id="PF13906">
    <property type="entry name" value="AA_permease_C"/>
    <property type="match status" value="1"/>
</dbReference>
<feature type="transmembrane region" description="Helical" evidence="14">
    <location>
        <begin position="277"/>
        <end position="306"/>
    </location>
</feature>
<sequence>MVLAHLKGFGEQLLRVKAVDCSTEESRLSRCLNTFDLVALGVGSTLGAGVYVLAGAVARENAGPAIVLSFLIAALASVMAGLCYAEFGARVPKTGSAYLYSYVTVGELWAFITGWNLILSYIIGTSSVARAWSATFDELIKKQIELFCRTHMRMNAPGILAEYPDMFAVLIILILTGLLAFGVKESAMVNKVFTCVNVLVLMFVVVSGLIKGTFKNWNIDPDDVLNGTKILGEGGFMPFGFTGVLSGAATCFYAFVGFDCIATTGEEVKNPQRAIPIGIVASLLICFVAYFGVSAALTMMMPYYLLDQNSPLPAAFKYVGWDGAKYAVAVGSLCALSTSLLGSMFPMPRIIWAMAEDGLLFKFLAKINTKSKTPVLATITSGIVAAVMAFLFDLKDLVDLMSIGTLLAYTLVAACVLVLRYQPEQPSVTPQYQSANCQEDAEPDSVSEGSSRYLSGPPETCTLSNLLFPKNTEPSRLSGFTVNICTSLIGVLVCVFCIVAVQGGLQVWSLTVLSILGGLCFIITMIIWRQPESKTKLSFKVPLLPFLPVLSMFINVYLMMQLDRGTWWRFLIWMIIGKPCCLWVGRWRSFLSSLL</sequence>
<dbReference type="InterPro" id="IPR004755">
    <property type="entry name" value="Cat_AA_permease"/>
</dbReference>
<evidence type="ECO:0000256" key="12">
    <source>
        <dbReference type="ARBA" id="ARBA00034450"/>
    </source>
</evidence>
<evidence type="ECO:0000256" key="11">
    <source>
        <dbReference type="ARBA" id="ARBA00034423"/>
    </source>
</evidence>
<evidence type="ECO:0000256" key="5">
    <source>
        <dbReference type="ARBA" id="ARBA00022692"/>
    </source>
</evidence>
<dbReference type="FunFam" id="1.20.1740.10:FF:000024">
    <property type="entry name" value="High affinity cationic amino acid transporter 1"/>
    <property type="match status" value="1"/>
</dbReference>
<feature type="transmembrane region" description="Helical" evidence="14">
    <location>
        <begin position="566"/>
        <end position="585"/>
    </location>
</feature>
<feature type="transmembrane region" description="Helical" evidence="14">
    <location>
        <begin position="97"/>
        <end position="123"/>
    </location>
</feature>
<dbReference type="PANTHER" id="PTHR43243:SF28">
    <property type="entry name" value="HIGH AFFINITY CATIONIC AMINO ACID TRANSPORTER 1"/>
    <property type="match status" value="1"/>
</dbReference>
<feature type="transmembrane region" description="Helical" evidence="14">
    <location>
        <begin position="166"/>
        <end position="183"/>
    </location>
</feature>
<keyword evidence="3" id="KW-0813">Transport</keyword>
<evidence type="ECO:0000256" key="7">
    <source>
        <dbReference type="ARBA" id="ARBA00022989"/>
    </source>
</evidence>
<protein>
    <submittedName>
        <fullName evidence="16">Solute carrier family 7 member 1</fullName>
    </submittedName>
</protein>
<comment type="catalytic activity">
    <reaction evidence="11">
        <text>L-arginine(in) = L-arginine(out)</text>
        <dbReference type="Rhea" id="RHEA:32143"/>
        <dbReference type="ChEBI" id="CHEBI:32682"/>
    </reaction>
</comment>
<evidence type="ECO:0000256" key="13">
    <source>
        <dbReference type="SAM" id="MobiDB-lite"/>
    </source>
</evidence>
<comment type="similarity">
    <text evidence="2">Belongs to the amino acid-polyamine-organocation (APC) superfamily. Cationic amino acid transporter (CAT) (TC 2.A.3.3) family.</text>
</comment>
<feature type="transmembrane region" description="Helical" evidence="14">
    <location>
        <begin position="373"/>
        <end position="392"/>
    </location>
</feature>
<feature type="transmembrane region" description="Helical" evidence="14">
    <location>
        <begin position="326"/>
        <end position="352"/>
    </location>
</feature>
<feature type="transmembrane region" description="Helical" evidence="14">
    <location>
        <begin position="234"/>
        <end position="256"/>
    </location>
</feature>
<dbReference type="Gene3D" id="1.20.1740.10">
    <property type="entry name" value="Amino acid/polyamine transporter I"/>
    <property type="match status" value="2"/>
</dbReference>